<dbReference type="KEGG" id="bcae:A4V03_11935"/>
<dbReference type="PANTHER" id="PTHR36455:SF1">
    <property type="entry name" value="BLR8292 PROTEIN"/>
    <property type="match status" value="1"/>
</dbReference>
<evidence type="ECO:0000313" key="1">
    <source>
        <dbReference type="EMBL" id="ANU57140.2"/>
    </source>
</evidence>
<dbReference type="EMBL" id="CP015401">
    <property type="protein sequence ID" value="ANU57140.2"/>
    <property type="molecule type" value="Genomic_DNA"/>
</dbReference>
<evidence type="ECO:0000313" key="3">
    <source>
        <dbReference type="EMBL" id="ANU58188.2"/>
    </source>
</evidence>
<dbReference type="EMBL" id="CP015401">
    <property type="protein sequence ID" value="ANU58246.2"/>
    <property type="molecule type" value="Genomic_DNA"/>
</dbReference>
<evidence type="ECO:0000313" key="6">
    <source>
        <dbReference type="Proteomes" id="UP000092631"/>
    </source>
</evidence>
<dbReference type="KEGG" id="bcae:A4V03_16750"/>
<dbReference type="KEGG" id="bcae:A4V03_12265"/>
<dbReference type="Proteomes" id="UP000092631">
    <property type="component" value="Chromosome"/>
</dbReference>
<name>A0A1C7H000_9BACE</name>
<dbReference type="InterPro" id="IPR008878">
    <property type="entry name" value="Transposase_IS66_Orf2"/>
</dbReference>
<dbReference type="EMBL" id="CP015401">
    <property type="protein sequence ID" value="ANU58188.2"/>
    <property type="molecule type" value="Genomic_DNA"/>
</dbReference>
<dbReference type="KEGG" id="bcae:A4V03_05830"/>
<accession>A0A1C7H000</accession>
<dbReference type="NCBIfam" id="NF033819">
    <property type="entry name" value="IS66_TnpB"/>
    <property type="match status" value="1"/>
</dbReference>
<evidence type="ECO:0000313" key="2">
    <source>
        <dbReference type="EMBL" id="ANU57793.2"/>
    </source>
</evidence>
<organism evidence="1 6">
    <name type="scientific">Bacteroides caecimuris</name>
    <dbReference type="NCBI Taxonomy" id="1796613"/>
    <lineage>
        <taxon>Bacteria</taxon>
        <taxon>Pseudomonadati</taxon>
        <taxon>Bacteroidota</taxon>
        <taxon>Bacteroidia</taxon>
        <taxon>Bacteroidales</taxon>
        <taxon>Bacteroidaceae</taxon>
        <taxon>Bacteroides</taxon>
    </lineage>
</organism>
<dbReference type="Pfam" id="PF05717">
    <property type="entry name" value="TnpB_IS66"/>
    <property type="match status" value="1"/>
</dbReference>
<dbReference type="EMBL" id="CP015401">
    <property type="protein sequence ID" value="ANU57793.2"/>
    <property type="molecule type" value="Genomic_DNA"/>
</dbReference>
<reference evidence="6" key="1">
    <citation type="submission" date="2016-04" db="EMBL/GenBank/DDBJ databases">
        <title>Complete Genome Sequences of Twelve Strains of a Stable Defined Moderately Diverse Mouse Microbiota 2 (sDMDMm2).</title>
        <authorList>
            <person name="Uchimura Y."/>
            <person name="Wyss M."/>
            <person name="Brugiroux S."/>
            <person name="Limenitakis J.P."/>
            <person name="Stecher B."/>
            <person name="McCoy K.D."/>
            <person name="Macpherson A.J."/>
        </authorList>
    </citation>
    <scope>NUCLEOTIDE SEQUENCE [LARGE SCALE GENOMIC DNA]</scope>
    <source>
        <strain evidence="2 6">I48</strain>
    </source>
</reference>
<reference evidence="1" key="2">
    <citation type="submission" date="2017-04" db="EMBL/GenBank/DDBJ databases">
        <title>Complete Genome Sequences of Twelve Strains of a Stable Defined Moderately Diverse Mouse Microbiota 2 (sDMDMm2).</title>
        <authorList>
            <person name="Uchimura Y."/>
            <person name="Wyss M."/>
            <person name="Brugiroux S."/>
            <person name="Limenitakis J.P."/>
            <person name="Stecher B."/>
            <person name="McCoy K.D."/>
            <person name="Macpherson A.J."/>
        </authorList>
    </citation>
    <scope>NUCLEOTIDE SEQUENCE</scope>
    <source>
        <strain evidence="1">I48</strain>
    </source>
</reference>
<proteinExistence type="predicted"/>
<evidence type="ECO:0000313" key="5">
    <source>
        <dbReference type="EMBL" id="ANU58993.2"/>
    </source>
</evidence>
<dbReference type="AlphaFoldDB" id="A0A1C7H000"/>
<dbReference type="KEGG" id="bcae:A4V03_09600"/>
<dbReference type="OrthoDB" id="4956084at2"/>
<gene>
    <name evidence="1" type="ORF">A4V03_05830</name>
    <name evidence="2" type="ORF">A4V03_09600</name>
    <name evidence="3" type="ORF">A4V03_11935</name>
    <name evidence="4" type="ORF">A4V03_12265</name>
    <name evidence="5" type="ORF">A4V03_16750</name>
</gene>
<evidence type="ECO:0008006" key="7">
    <source>
        <dbReference type="Google" id="ProtNLM"/>
    </source>
</evidence>
<sequence length="145" mass="17252">MWRSAFQLILMLLSLQSSSERWERRSVMWGLEQGLRLWVCQQPVSMRYGIRGLTQMVWSWKGHSPASGDVYVFFSKDRKSMKALKWDGDGFLMYTKRLSQGRFREVLKKGDDGVRRLQWDDFYMLMRGLTPVKVTVENRFRMAVK</sequence>
<dbReference type="RefSeq" id="WP_084081122.1">
    <property type="nucleotide sequence ID" value="NZ_JBCLRT010000118.1"/>
</dbReference>
<keyword evidence="6" id="KW-1185">Reference proteome</keyword>
<protein>
    <recommendedName>
        <fullName evidence="7">Transposase</fullName>
    </recommendedName>
</protein>
<dbReference type="PANTHER" id="PTHR36455">
    <property type="match status" value="1"/>
</dbReference>
<dbReference type="EMBL" id="CP015401">
    <property type="protein sequence ID" value="ANU58993.2"/>
    <property type="molecule type" value="Genomic_DNA"/>
</dbReference>
<evidence type="ECO:0000313" key="4">
    <source>
        <dbReference type="EMBL" id="ANU58246.2"/>
    </source>
</evidence>